<comment type="similarity">
    <text evidence="1">Belongs to the DSD1 family.</text>
</comment>
<accession>A0A512RJQ4</accession>
<keyword evidence="5" id="KW-1185">Reference proteome</keyword>
<dbReference type="OrthoDB" id="9788869at2"/>
<dbReference type="RefSeq" id="WP_146860696.1">
    <property type="nucleotide sequence ID" value="NZ_BKAU01000001.1"/>
</dbReference>
<dbReference type="Pfam" id="PF01168">
    <property type="entry name" value="Ala_racemase_N"/>
    <property type="match status" value="1"/>
</dbReference>
<dbReference type="PANTHER" id="PTHR28004">
    <property type="entry name" value="ZGC:162816-RELATED"/>
    <property type="match status" value="1"/>
</dbReference>
<evidence type="ECO:0000259" key="3">
    <source>
        <dbReference type="SMART" id="SM01119"/>
    </source>
</evidence>
<dbReference type="Pfam" id="PF14031">
    <property type="entry name" value="D-ser_dehydrat"/>
    <property type="match status" value="1"/>
</dbReference>
<gene>
    <name evidence="4" type="ORF">CCY01nite_21740</name>
</gene>
<dbReference type="GO" id="GO:0036088">
    <property type="term" value="P:D-serine catabolic process"/>
    <property type="evidence" value="ECO:0007669"/>
    <property type="project" value="TreeGrafter"/>
</dbReference>
<dbReference type="InterPro" id="IPR051466">
    <property type="entry name" value="D-amino_acid_metab_enzyme"/>
</dbReference>
<dbReference type="InterPro" id="IPR042208">
    <property type="entry name" value="D-ser_dehydrat-like_sf"/>
</dbReference>
<dbReference type="CDD" id="cd06821">
    <property type="entry name" value="PLPDE_III_D-TA"/>
    <property type="match status" value="1"/>
</dbReference>
<protein>
    <submittedName>
        <fullName evidence="4">Threonine aldolase</fullName>
    </submittedName>
</protein>
<evidence type="ECO:0000313" key="4">
    <source>
        <dbReference type="EMBL" id="GEP95914.1"/>
    </source>
</evidence>
<dbReference type="SMART" id="SM01119">
    <property type="entry name" value="D-ser_dehydrat"/>
    <property type="match status" value="1"/>
</dbReference>
<sequence length="404" mass="44356">MQADWYHLTDPATVASPALMVYPQQVAENINRMIEMAGAARLMPHVKTHKMKPIVQMQIEKGIHRFKCATFAEAQMLAEAGASDILLAYQLNSPVAESFAKLAQQYPRIRFSSLVDNMDSAKLLQQIFHPSEESFAAGHLLDDVDHPARDHFATEPVQKADLTANVYIDIDSGMHRTGIPVEKAFELYEQLQSLSHVKCLGLHAYDGHIRDRDPAARAQQCEAAFAPVAALAAKMGDVEIIAGGSPTFPMHAKRAADMSGSTNALPGNIRLTCSPGTCILWDEGYGSGLPDQPFVTAALLLTRVISKPQPGHITLDLGHKAVSAENPITKRVFFHELPDYEVISQSEEHLVVKTPLADRFKVGDILYGTPWHICPTVALYNEAQIIENGALAGTWPITRGRRLL</sequence>
<comment type="caution">
    <text evidence="4">The sequence shown here is derived from an EMBL/GenBank/DDBJ whole genome shotgun (WGS) entry which is preliminary data.</text>
</comment>
<dbReference type="Gene3D" id="3.20.20.10">
    <property type="entry name" value="Alanine racemase"/>
    <property type="match status" value="1"/>
</dbReference>
<feature type="domain" description="D-serine dehydratase-like" evidence="3">
    <location>
        <begin position="297"/>
        <end position="387"/>
    </location>
</feature>
<dbReference type="SUPFAM" id="SSF51419">
    <property type="entry name" value="PLP-binding barrel"/>
    <property type="match status" value="1"/>
</dbReference>
<organism evidence="4 5">
    <name type="scientific">Chitinophaga cymbidii</name>
    <dbReference type="NCBI Taxonomy" id="1096750"/>
    <lineage>
        <taxon>Bacteria</taxon>
        <taxon>Pseudomonadati</taxon>
        <taxon>Bacteroidota</taxon>
        <taxon>Chitinophagia</taxon>
        <taxon>Chitinophagales</taxon>
        <taxon>Chitinophagaceae</taxon>
        <taxon>Chitinophaga</taxon>
    </lineage>
</organism>
<dbReference type="PANTHER" id="PTHR28004:SF2">
    <property type="entry name" value="D-SERINE DEHYDRATASE"/>
    <property type="match status" value="1"/>
</dbReference>
<dbReference type="InterPro" id="IPR001608">
    <property type="entry name" value="Ala_racemase_N"/>
</dbReference>
<dbReference type="Gene3D" id="2.40.37.20">
    <property type="entry name" value="D-serine dehydratase-like domain"/>
    <property type="match status" value="1"/>
</dbReference>
<dbReference type="Proteomes" id="UP000321436">
    <property type="component" value="Unassembled WGS sequence"/>
</dbReference>
<name>A0A512RJQ4_9BACT</name>
<dbReference type="InterPro" id="IPR026956">
    <property type="entry name" value="D-ser_dehydrat-like_dom"/>
</dbReference>
<dbReference type="EMBL" id="BKAU01000001">
    <property type="protein sequence ID" value="GEP95914.1"/>
    <property type="molecule type" value="Genomic_DNA"/>
</dbReference>
<proteinExistence type="inferred from homology"/>
<evidence type="ECO:0000256" key="2">
    <source>
        <dbReference type="ARBA" id="ARBA00023239"/>
    </source>
</evidence>
<reference evidence="4 5" key="1">
    <citation type="submission" date="2019-07" db="EMBL/GenBank/DDBJ databases">
        <title>Whole genome shotgun sequence of Chitinophaga cymbidii NBRC 109752.</title>
        <authorList>
            <person name="Hosoyama A."/>
            <person name="Uohara A."/>
            <person name="Ohji S."/>
            <person name="Ichikawa N."/>
        </authorList>
    </citation>
    <scope>NUCLEOTIDE SEQUENCE [LARGE SCALE GENOMIC DNA]</scope>
    <source>
        <strain evidence="4 5">NBRC 109752</strain>
    </source>
</reference>
<dbReference type="GO" id="GO:0008721">
    <property type="term" value="F:D-serine ammonia-lyase activity"/>
    <property type="evidence" value="ECO:0007669"/>
    <property type="project" value="TreeGrafter"/>
</dbReference>
<evidence type="ECO:0000256" key="1">
    <source>
        <dbReference type="ARBA" id="ARBA00005323"/>
    </source>
</evidence>
<dbReference type="AlphaFoldDB" id="A0A512RJQ4"/>
<dbReference type="InterPro" id="IPR029066">
    <property type="entry name" value="PLP-binding_barrel"/>
</dbReference>
<evidence type="ECO:0000313" key="5">
    <source>
        <dbReference type="Proteomes" id="UP000321436"/>
    </source>
</evidence>
<keyword evidence="2" id="KW-0456">Lyase</keyword>